<feature type="transmembrane region" description="Helical" evidence="1">
    <location>
        <begin position="385"/>
        <end position="406"/>
    </location>
</feature>
<evidence type="ECO:0000313" key="3">
    <source>
        <dbReference type="EMBL" id="QDT52459.1"/>
    </source>
</evidence>
<feature type="transmembrane region" description="Helical" evidence="1">
    <location>
        <begin position="21"/>
        <end position="39"/>
    </location>
</feature>
<proteinExistence type="predicted"/>
<feature type="domain" description="Glycosyltransferase RgtA/B/C/D-like" evidence="2">
    <location>
        <begin position="118"/>
        <end position="223"/>
    </location>
</feature>
<feature type="transmembrane region" description="Helical" evidence="1">
    <location>
        <begin position="239"/>
        <end position="260"/>
    </location>
</feature>
<dbReference type="EMBL" id="CP036271">
    <property type="protein sequence ID" value="QDT52459.1"/>
    <property type="molecule type" value="Genomic_DNA"/>
</dbReference>
<organism evidence="3 4">
    <name type="scientific">Caulifigura coniformis</name>
    <dbReference type="NCBI Taxonomy" id="2527983"/>
    <lineage>
        <taxon>Bacteria</taxon>
        <taxon>Pseudomonadati</taxon>
        <taxon>Planctomycetota</taxon>
        <taxon>Planctomycetia</taxon>
        <taxon>Planctomycetales</taxon>
        <taxon>Planctomycetaceae</taxon>
        <taxon>Caulifigura</taxon>
    </lineage>
</organism>
<keyword evidence="1" id="KW-0472">Membrane</keyword>
<feature type="transmembrane region" description="Helical" evidence="1">
    <location>
        <begin position="203"/>
        <end position="227"/>
    </location>
</feature>
<evidence type="ECO:0000313" key="4">
    <source>
        <dbReference type="Proteomes" id="UP000315700"/>
    </source>
</evidence>
<evidence type="ECO:0000256" key="1">
    <source>
        <dbReference type="SAM" id="Phobius"/>
    </source>
</evidence>
<dbReference type="OrthoDB" id="224989at2"/>
<keyword evidence="1" id="KW-1133">Transmembrane helix</keyword>
<feature type="transmembrane region" description="Helical" evidence="1">
    <location>
        <begin position="165"/>
        <end position="183"/>
    </location>
</feature>
<dbReference type="Proteomes" id="UP000315700">
    <property type="component" value="Chromosome"/>
</dbReference>
<sequence>MSSTVSAPPSGGVMTERRWKAATWLVIALQVAFSIHFAATASVTHDEYWHLPIGAMHWRTARFDWEPLNPPLVRMWAGLPVAFLDGTPVPEKPIPPGEYGDRFVAANRERFQSLYFYGRLMMVALSAVTTLLIARWAGLLFGAAAGTVAAITWGLSPTTIAHGSLVTTDMGAALAFIAVLWPLERFAASPTWGRALGWGSLLGLAQAMKYTCILLYPLSLACWWFAPRQDSPPQAPRTVATRLLAGIALSLLVLNTAYLFEGSFRPLSSYALRSQSLKTIQNVFQPLSGLPVPLPAAWLTGLDEQRLVMEQQHPVYLDGVWNVTGFPDYYLKAILYKTPLGTLALFLIALIAIVLRRLELRRAVFLVGPAAALITLASSEGMQLGVRYVLPSLALMTLAAAALVSVPVRWLKIAGLGCAFASLAGLWSHPYELASFNLIAGGPDGGRYHLVDSNLDWGQDLKTLADYIRREKIDDIGLAYFGTADPAFFGIKFHEPPSRPQPGVYAISVNFVMGRPHVILDGKGGSRAVNIHEFSYFQFFEPVARLGHSIDVYRLSESDVAEWERAASQR</sequence>
<dbReference type="Pfam" id="PF13231">
    <property type="entry name" value="PMT_2"/>
    <property type="match status" value="1"/>
</dbReference>
<keyword evidence="1" id="KW-0812">Transmembrane</keyword>
<gene>
    <name evidence="3" type="ORF">Pan44_04710</name>
</gene>
<dbReference type="KEGG" id="ccos:Pan44_04710"/>
<reference evidence="3 4" key="1">
    <citation type="submission" date="2019-02" db="EMBL/GenBank/DDBJ databases">
        <title>Deep-cultivation of Planctomycetes and their phenomic and genomic characterization uncovers novel biology.</title>
        <authorList>
            <person name="Wiegand S."/>
            <person name="Jogler M."/>
            <person name="Boedeker C."/>
            <person name="Pinto D."/>
            <person name="Vollmers J."/>
            <person name="Rivas-Marin E."/>
            <person name="Kohn T."/>
            <person name="Peeters S.H."/>
            <person name="Heuer A."/>
            <person name="Rast P."/>
            <person name="Oberbeckmann S."/>
            <person name="Bunk B."/>
            <person name="Jeske O."/>
            <person name="Meyerdierks A."/>
            <person name="Storesund J.E."/>
            <person name="Kallscheuer N."/>
            <person name="Luecker S."/>
            <person name="Lage O.M."/>
            <person name="Pohl T."/>
            <person name="Merkel B.J."/>
            <person name="Hornburger P."/>
            <person name="Mueller R.-W."/>
            <person name="Bruemmer F."/>
            <person name="Labrenz M."/>
            <person name="Spormann A.M."/>
            <person name="Op den Camp H."/>
            <person name="Overmann J."/>
            <person name="Amann R."/>
            <person name="Jetten M.S.M."/>
            <person name="Mascher T."/>
            <person name="Medema M.H."/>
            <person name="Devos D.P."/>
            <person name="Kaster A.-K."/>
            <person name="Ovreas L."/>
            <person name="Rohde M."/>
            <person name="Galperin M.Y."/>
            <person name="Jogler C."/>
        </authorList>
    </citation>
    <scope>NUCLEOTIDE SEQUENCE [LARGE SCALE GENOMIC DNA]</scope>
    <source>
        <strain evidence="3 4">Pan44</strain>
    </source>
</reference>
<dbReference type="InterPro" id="IPR038731">
    <property type="entry name" value="RgtA/B/C-like"/>
</dbReference>
<accession>A0A517S8L0</accession>
<feature type="transmembrane region" description="Helical" evidence="1">
    <location>
        <begin position="362"/>
        <end position="379"/>
    </location>
</feature>
<feature type="transmembrane region" description="Helical" evidence="1">
    <location>
        <begin position="120"/>
        <end position="153"/>
    </location>
</feature>
<name>A0A517S8L0_9PLAN</name>
<protein>
    <recommendedName>
        <fullName evidence="2">Glycosyltransferase RgtA/B/C/D-like domain-containing protein</fullName>
    </recommendedName>
</protein>
<evidence type="ECO:0000259" key="2">
    <source>
        <dbReference type="Pfam" id="PF13231"/>
    </source>
</evidence>
<dbReference type="AlphaFoldDB" id="A0A517S8L0"/>
<dbReference type="InParanoid" id="A0A517S8L0"/>
<feature type="transmembrane region" description="Helical" evidence="1">
    <location>
        <begin position="334"/>
        <end position="355"/>
    </location>
</feature>
<keyword evidence="4" id="KW-1185">Reference proteome</keyword>